<organism evidence="1 2">
    <name type="scientific">Palleniella muris</name>
    <dbReference type="NCBI Taxonomy" id="3038145"/>
    <lineage>
        <taxon>Bacteria</taxon>
        <taxon>Pseudomonadati</taxon>
        <taxon>Bacteroidota</taxon>
        <taxon>Bacteroidia</taxon>
        <taxon>Bacteroidales</taxon>
        <taxon>Prevotellaceae</taxon>
        <taxon>Palleniella</taxon>
    </lineage>
</organism>
<evidence type="ECO:0000313" key="1">
    <source>
        <dbReference type="EMBL" id="TGX81188.1"/>
    </source>
</evidence>
<keyword evidence="2" id="KW-1185">Reference proteome</keyword>
<comment type="caution">
    <text evidence="1">The sequence shown here is derived from an EMBL/GenBank/DDBJ whole genome shotgun (WGS) entry which is preliminary data.</text>
</comment>
<name>A0AC61QNI4_9BACT</name>
<sequence>MGKELYIARWWGGFVGGSDDSLLLLDYFGMQQEEKLPLKGIMADLHIDTILKNGDVNDGDAYFETEDSCEAHFDMAVDVVADLSAILLESLESGVVEMSALDDGGEYANTFSILADKEDVSLLLGGLDSFISAPQEYGLAEMMTEEDLQELVGDCIGIRDALRRAIDY</sequence>
<accession>A0AC61QNI4</accession>
<reference evidence="1" key="1">
    <citation type="submission" date="2019-04" db="EMBL/GenBank/DDBJ databases">
        <title>Microbes associate with the intestines of laboratory mice.</title>
        <authorList>
            <person name="Navarre W."/>
            <person name="Wong E."/>
            <person name="Huang K."/>
            <person name="Tropini C."/>
            <person name="Ng K."/>
            <person name="Yu B."/>
        </authorList>
    </citation>
    <scope>NUCLEOTIDE SEQUENCE</scope>
    <source>
        <strain evidence="1">NM73_A23</strain>
    </source>
</reference>
<gene>
    <name evidence="1" type="ORF">E5358_11270</name>
</gene>
<protein>
    <submittedName>
        <fullName evidence="1">Uncharacterized protein</fullName>
    </submittedName>
</protein>
<proteinExistence type="predicted"/>
<evidence type="ECO:0000313" key="2">
    <source>
        <dbReference type="Proteomes" id="UP000308886"/>
    </source>
</evidence>
<dbReference type="Proteomes" id="UP000308886">
    <property type="component" value="Unassembled WGS sequence"/>
</dbReference>
<dbReference type="EMBL" id="SRZC01000019">
    <property type="protein sequence ID" value="TGX81188.1"/>
    <property type="molecule type" value="Genomic_DNA"/>
</dbReference>